<feature type="coiled-coil region" evidence="4">
    <location>
        <begin position="122"/>
        <end position="149"/>
    </location>
</feature>
<evidence type="ECO:0000256" key="4">
    <source>
        <dbReference type="SAM" id="Coils"/>
    </source>
</evidence>
<dbReference type="AlphaFoldDB" id="A0A7S3Z293"/>
<feature type="compositionally biased region" description="Basic residues" evidence="5">
    <location>
        <begin position="1"/>
        <end position="11"/>
    </location>
</feature>
<comment type="similarity">
    <text evidence="2">Belongs to the SAS10 family.</text>
</comment>
<keyword evidence="3" id="KW-0539">Nucleus</keyword>
<evidence type="ECO:0000256" key="2">
    <source>
        <dbReference type="ARBA" id="ARBA00010979"/>
    </source>
</evidence>
<feature type="compositionally biased region" description="Polar residues" evidence="5">
    <location>
        <begin position="286"/>
        <end position="298"/>
    </location>
</feature>
<evidence type="ECO:0000256" key="1">
    <source>
        <dbReference type="ARBA" id="ARBA00004123"/>
    </source>
</evidence>
<dbReference type="Pfam" id="PF09368">
    <property type="entry name" value="Sas10"/>
    <property type="match status" value="1"/>
</dbReference>
<dbReference type="GO" id="GO:0000462">
    <property type="term" value="P:maturation of SSU-rRNA from tricistronic rRNA transcript (SSU-rRNA, 5.8S rRNA, LSU-rRNA)"/>
    <property type="evidence" value="ECO:0007669"/>
    <property type="project" value="TreeGrafter"/>
</dbReference>
<feature type="compositionally biased region" description="Basic residues" evidence="5">
    <location>
        <begin position="451"/>
        <end position="460"/>
    </location>
</feature>
<dbReference type="PANTHER" id="PTHR13237">
    <property type="entry name" value="SOMETHING ABOUT SILENCING PROTEIN 10-RELATED"/>
    <property type="match status" value="1"/>
</dbReference>
<feature type="coiled-coil region" evidence="4">
    <location>
        <begin position="71"/>
        <end position="98"/>
    </location>
</feature>
<protein>
    <recommendedName>
        <fullName evidence="6">Sas10 C-terminal domain-containing protein</fullName>
    </recommendedName>
</protein>
<proteinExistence type="inferred from homology"/>
<keyword evidence="4" id="KW-0175">Coiled coil</keyword>
<dbReference type="EMBL" id="HBIV01029707">
    <property type="protein sequence ID" value="CAE0669576.1"/>
    <property type="molecule type" value="Transcribed_RNA"/>
</dbReference>
<sequence>MPARSRKRRRRVAQELPEGDEVDKFHERRDKIMLNKDDDDEEEEDDAQEAILDLDIGSSSDSDDYDENYEKMMAEDDEEKFQARREQLLKEEKMAEKAWKNNEFYGADTSMYEVESDEEIAEQEEEAAISMQKKQAEDLEEEYDGIMEDLLASGKRLKKREADQADAAAAAAKLHSELNDMAFLGDAGVTPETVDRDLSKLSKEEKLEILETEAPELVGLLEDLQEHVQQMIDLPSSPARLASACYAVNLAFYLLLKSTDSQAIKEHPVMGRLARFQQIAEAAKESMSNKLPRGTSNGIAKKSDARQTQSTEKKVKKTKKSAKLEETPKASSVKKKKKKKKAKISAKKTSRKSDGMEDYFMQLGKAPAEDDRGASEHPGVGGIPADGESEFANDEFDEDEFAFMEMMQRAQEAKEKGKLKKEAKKAGPKKPKGIFLQPEDPDKIHQDGRRKAAKKILKNRGLTRVRNKKYRTPHLRARHKYDKAMKKRRDQVRDFKGSEAARYVGEKTGIKANIIKSTKIKL</sequence>
<comment type="subcellular location">
    <subcellularLocation>
        <location evidence="1">Nucleus</location>
    </subcellularLocation>
</comment>
<feature type="compositionally biased region" description="Basic residues" evidence="5">
    <location>
        <begin position="417"/>
        <end position="432"/>
    </location>
</feature>
<evidence type="ECO:0000313" key="7">
    <source>
        <dbReference type="EMBL" id="CAE0669576.1"/>
    </source>
</evidence>
<reference evidence="7" key="1">
    <citation type="submission" date="2021-01" db="EMBL/GenBank/DDBJ databases">
        <authorList>
            <person name="Corre E."/>
            <person name="Pelletier E."/>
            <person name="Niang G."/>
            <person name="Scheremetjew M."/>
            <person name="Finn R."/>
            <person name="Kale V."/>
            <person name="Holt S."/>
            <person name="Cochrane G."/>
            <person name="Meng A."/>
            <person name="Brown T."/>
            <person name="Cohen L."/>
        </authorList>
    </citation>
    <scope>NUCLEOTIDE SEQUENCE</scope>
    <source>
        <strain evidence="7">CCCM811</strain>
    </source>
</reference>
<organism evidence="7">
    <name type="scientific">Lotharella globosa</name>
    <dbReference type="NCBI Taxonomy" id="91324"/>
    <lineage>
        <taxon>Eukaryota</taxon>
        <taxon>Sar</taxon>
        <taxon>Rhizaria</taxon>
        <taxon>Cercozoa</taxon>
        <taxon>Chlorarachniophyceae</taxon>
        <taxon>Lotharella</taxon>
    </lineage>
</organism>
<name>A0A7S3Z293_9EUKA</name>
<feature type="region of interest" description="Disordered" evidence="5">
    <location>
        <begin position="1"/>
        <end position="67"/>
    </location>
</feature>
<feature type="region of interest" description="Disordered" evidence="5">
    <location>
        <begin position="410"/>
        <end position="460"/>
    </location>
</feature>
<feature type="domain" description="Sas10 C-terminal" evidence="6">
    <location>
        <begin position="447"/>
        <end position="520"/>
    </location>
</feature>
<feature type="compositionally biased region" description="Basic and acidic residues" evidence="5">
    <location>
        <begin position="440"/>
        <end position="450"/>
    </location>
</feature>
<evidence type="ECO:0000259" key="6">
    <source>
        <dbReference type="Pfam" id="PF09368"/>
    </source>
</evidence>
<feature type="compositionally biased region" description="Acidic residues" evidence="5">
    <location>
        <begin position="37"/>
        <end position="48"/>
    </location>
</feature>
<feature type="compositionally biased region" description="Low complexity" evidence="5">
    <location>
        <begin position="49"/>
        <end position="60"/>
    </location>
</feature>
<evidence type="ECO:0000256" key="3">
    <source>
        <dbReference type="ARBA" id="ARBA00023242"/>
    </source>
</evidence>
<accession>A0A7S3Z293</accession>
<dbReference type="PANTHER" id="PTHR13237:SF8">
    <property type="entry name" value="SOMETHING ABOUT SILENCING PROTEIN 10"/>
    <property type="match status" value="1"/>
</dbReference>
<feature type="region of interest" description="Disordered" evidence="5">
    <location>
        <begin position="284"/>
        <end position="390"/>
    </location>
</feature>
<gene>
    <name evidence="7" type="ORF">LGLO00237_LOCUS21205</name>
</gene>
<feature type="compositionally biased region" description="Basic and acidic residues" evidence="5">
    <location>
        <begin position="22"/>
        <end position="36"/>
    </location>
</feature>
<dbReference type="InterPro" id="IPR018972">
    <property type="entry name" value="Sas10_C_dom"/>
</dbReference>
<evidence type="ECO:0000256" key="5">
    <source>
        <dbReference type="SAM" id="MobiDB-lite"/>
    </source>
</evidence>
<dbReference type="GO" id="GO:0032040">
    <property type="term" value="C:small-subunit processome"/>
    <property type="evidence" value="ECO:0007669"/>
    <property type="project" value="TreeGrafter"/>
</dbReference>
<feature type="compositionally biased region" description="Basic residues" evidence="5">
    <location>
        <begin position="332"/>
        <end position="350"/>
    </location>
</feature>